<dbReference type="AlphaFoldDB" id="A0A0C3Q6U1"/>
<protein>
    <recommendedName>
        <fullName evidence="6">Tim44-like domain-containing protein</fullName>
    </recommendedName>
</protein>
<dbReference type="EMBL" id="KN823213">
    <property type="protein sequence ID" value="KIO19601.1"/>
    <property type="molecule type" value="Genomic_DNA"/>
</dbReference>
<gene>
    <name evidence="4" type="ORF">M407DRAFT_246114</name>
</gene>
<dbReference type="STRING" id="1051891.A0A0C3Q6U1"/>
<keyword evidence="3" id="KW-0496">Mitochondrion</keyword>
<keyword evidence="2" id="KW-0809">Transit peptide</keyword>
<sequence>MFASTRVGINARPQLLRHTAVAGPSRVRLVLASRNVSSIPIGGSKDGTPKGQDGSSFEDKIAILEHINRKGFPRDFDHSKIPFDLLDHYIPQPLAVVKHSSEGRFKDTLTWVRGQLSNSWLNAVNLFFWARQKPFLGIAGLSRPKRRWSPQIFLAQSTNPNSWLAPLRQTALDVYVKMNEAQSKGDLKSLPGLSSGRMLDENRKRIKALGSDKTVVWKFHGEASPTQCLSVRSLDQDTYQASSTKGAKQLVMAQVLMKLDTYQSLQIYDKRSGKLLASKGTPELPARVTEYIVFERRLMSPGQWYIRDQLFPGVELKKNALGF</sequence>
<dbReference type="Gene3D" id="3.10.450.240">
    <property type="match status" value="1"/>
</dbReference>
<evidence type="ECO:0000313" key="5">
    <source>
        <dbReference type="Proteomes" id="UP000054248"/>
    </source>
</evidence>
<dbReference type="OrthoDB" id="19619at2759"/>
<reference evidence="4 5" key="1">
    <citation type="submission" date="2014-04" db="EMBL/GenBank/DDBJ databases">
        <authorList>
            <consortium name="DOE Joint Genome Institute"/>
            <person name="Kuo A."/>
            <person name="Girlanda M."/>
            <person name="Perotto S."/>
            <person name="Kohler A."/>
            <person name="Nagy L.G."/>
            <person name="Floudas D."/>
            <person name="Copeland A."/>
            <person name="Barry K.W."/>
            <person name="Cichocki N."/>
            <person name="Veneault-Fourrey C."/>
            <person name="LaButti K."/>
            <person name="Lindquist E.A."/>
            <person name="Lipzen A."/>
            <person name="Lundell T."/>
            <person name="Morin E."/>
            <person name="Murat C."/>
            <person name="Sun H."/>
            <person name="Tunlid A."/>
            <person name="Henrissat B."/>
            <person name="Grigoriev I.V."/>
            <person name="Hibbett D.S."/>
            <person name="Martin F."/>
            <person name="Nordberg H.P."/>
            <person name="Cantor M.N."/>
            <person name="Hua S.X."/>
        </authorList>
    </citation>
    <scope>NUCLEOTIDE SEQUENCE [LARGE SCALE GENOMIC DNA]</scope>
    <source>
        <strain evidence="4 5">MUT 4182</strain>
    </source>
</reference>
<dbReference type="InterPro" id="IPR051975">
    <property type="entry name" value="mtLSU_mL45"/>
</dbReference>
<evidence type="ECO:0000256" key="3">
    <source>
        <dbReference type="ARBA" id="ARBA00023128"/>
    </source>
</evidence>
<accession>A0A0C3Q6U1</accession>
<dbReference type="PANTHER" id="PTHR28554">
    <property type="entry name" value="39S RIBOSOMAL PROTEIN L45, MITOCHONDRIAL"/>
    <property type="match status" value="1"/>
</dbReference>
<evidence type="ECO:0000313" key="4">
    <source>
        <dbReference type="EMBL" id="KIO19601.1"/>
    </source>
</evidence>
<dbReference type="HOGENOM" id="CLU_056049_1_0_1"/>
<keyword evidence="5" id="KW-1185">Reference proteome</keyword>
<dbReference type="GO" id="GO:0005739">
    <property type="term" value="C:mitochondrion"/>
    <property type="evidence" value="ECO:0007669"/>
    <property type="project" value="UniProtKB-SubCell"/>
</dbReference>
<comment type="subcellular location">
    <subcellularLocation>
        <location evidence="1">Mitochondrion</location>
    </subcellularLocation>
</comment>
<dbReference type="SUPFAM" id="SSF54427">
    <property type="entry name" value="NTF2-like"/>
    <property type="match status" value="1"/>
</dbReference>
<dbReference type="InterPro" id="IPR032710">
    <property type="entry name" value="NTF2-like_dom_sf"/>
</dbReference>
<dbReference type="PANTHER" id="PTHR28554:SF1">
    <property type="entry name" value="LARGE RIBOSOMAL SUBUNIT PROTEIN ML45"/>
    <property type="match status" value="1"/>
</dbReference>
<evidence type="ECO:0000256" key="2">
    <source>
        <dbReference type="ARBA" id="ARBA00022946"/>
    </source>
</evidence>
<evidence type="ECO:0000256" key="1">
    <source>
        <dbReference type="ARBA" id="ARBA00004173"/>
    </source>
</evidence>
<name>A0A0C3Q6U1_9AGAM</name>
<dbReference type="Proteomes" id="UP000054248">
    <property type="component" value="Unassembled WGS sequence"/>
</dbReference>
<evidence type="ECO:0008006" key="6">
    <source>
        <dbReference type="Google" id="ProtNLM"/>
    </source>
</evidence>
<proteinExistence type="predicted"/>
<organism evidence="4 5">
    <name type="scientific">Tulasnella calospora MUT 4182</name>
    <dbReference type="NCBI Taxonomy" id="1051891"/>
    <lineage>
        <taxon>Eukaryota</taxon>
        <taxon>Fungi</taxon>
        <taxon>Dikarya</taxon>
        <taxon>Basidiomycota</taxon>
        <taxon>Agaricomycotina</taxon>
        <taxon>Agaricomycetes</taxon>
        <taxon>Cantharellales</taxon>
        <taxon>Tulasnellaceae</taxon>
        <taxon>Tulasnella</taxon>
    </lineage>
</organism>
<reference evidence="5" key="2">
    <citation type="submission" date="2015-01" db="EMBL/GenBank/DDBJ databases">
        <title>Evolutionary Origins and Diversification of the Mycorrhizal Mutualists.</title>
        <authorList>
            <consortium name="DOE Joint Genome Institute"/>
            <consortium name="Mycorrhizal Genomics Consortium"/>
            <person name="Kohler A."/>
            <person name="Kuo A."/>
            <person name="Nagy L.G."/>
            <person name="Floudas D."/>
            <person name="Copeland A."/>
            <person name="Barry K.W."/>
            <person name="Cichocki N."/>
            <person name="Veneault-Fourrey C."/>
            <person name="LaButti K."/>
            <person name="Lindquist E.A."/>
            <person name="Lipzen A."/>
            <person name="Lundell T."/>
            <person name="Morin E."/>
            <person name="Murat C."/>
            <person name="Riley R."/>
            <person name="Ohm R."/>
            <person name="Sun H."/>
            <person name="Tunlid A."/>
            <person name="Henrissat B."/>
            <person name="Grigoriev I.V."/>
            <person name="Hibbett D.S."/>
            <person name="Martin F."/>
        </authorList>
    </citation>
    <scope>NUCLEOTIDE SEQUENCE [LARGE SCALE GENOMIC DNA]</scope>
    <source>
        <strain evidence="5">MUT 4182</strain>
    </source>
</reference>